<dbReference type="InterPro" id="IPR020846">
    <property type="entry name" value="MFS_dom"/>
</dbReference>
<dbReference type="GO" id="GO:0022857">
    <property type="term" value="F:transmembrane transporter activity"/>
    <property type="evidence" value="ECO:0007669"/>
    <property type="project" value="InterPro"/>
</dbReference>
<dbReference type="Pfam" id="PF07690">
    <property type="entry name" value="MFS_1"/>
    <property type="match status" value="2"/>
</dbReference>
<sequence>MNNLKALKKSVFFISFPFSLIGFLFPVYAHSIGISVIELGVIYSTFSLFTILMRPAVGLLIDNRGRKVGVVLGIVFYCLVNLFLLIGNDFKYLLTARIFQGIGGSFIWISIDTIISDISNENNRSENFGIINESLSKGDFLGAFIGFTIIYNNFFSDSFRIIFFIYLVTSLISLYYAVSKVEETFFYKKSYEEDIINNKSFNLFLFLMGSLTFISSLTSHTYLIYVRENITDQLYLISYLFIPGAILSMFLPNKFGKLSDRYDRRKILCSGILVLGILYLLIPIVKNYYYFIIINTLIAITSMLYGPAQSALVVDIVGDNQRGKSYGKYKLALGIGGMLGSMVGAFVYDQIGNTIVFYIKGIILISFSMLTIKLMDVKTGYDEVENSRESIDGI</sequence>
<dbReference type="EMBL" id="LT669839">
    <property type="protein sequence ID" value="SHD75813.1"/>
    <property type="molecule type" value="Genomic_DNA"/>
</dbReference>
<dbReference type="OrthoDB" id="65739at2"/>
<comment type="subcellular location">
    <subcellularLocation>
        <location evidence="1">Cell membrane</location>
        <topology evidence="1">Multi-pass membrane protein</topology>
    </subcellularLocation>
</comment>
<keyword evidence="10" id="KW-1185">Reference proteome</keyword>
<keyword evidence="5 7" id="KW-1133">Transmembrane helix</keyword>
<feature type="transmembrane region" description="Helical" evidence="7">
    <location>
        <begin position="265"/>
        <end position="282"/>
    </location>
</feature>
<feature type="transmembrane region" description="Helical" evidence="7">
    <location>
        <begin position="288"/>
        <end position="308"/>
    </location>
</feature>
<feature type="transmembrane region" description="Helical" evidence="7">
    <location>
        <begin position="329"/>
        <end position="348"/>
    </location>
</feature>
<feature type="transmembrane region" description="Helical" evidence="7">
    <location>
        <begin position="41"/>
        <end position="61"/>
    </location>
</feature>
<dbReference type="PANTHER" id="PTHR23517:SF3">
    <property type="entry name" value="INTEGRAL MEMBRANE TRANSPORT PROTEIN"/>
    <property type="match status" value="1"/>
</dbReference>
<reference evidence="9 10" key="1">
    <citation type="submission" date="2016-11" db="EMBL/GenBank/DDBJ databases">
        <authorList>
            <person name="Manzoor S."/>
        </authorList>
    </citation>
    <scope>NUCLEOTIDE SEQUENCE [LARGE SCALE GENOMIC DNA]</scope>
    <source>
        <strain evidence="9">Clostridium ultunense strain Esp</strain>
    </source>
</reference>
<evidence type="ECO:0000256" key="1">
    <source>
        <dbReference type="ARBA" id="ARBA00004651"/>
    </source>
</evidence>
<feature type="domain" description="Major facilitator superfamily (MFS) profile" evidence="8">
    <location>
        <begin position="3"/>
        <end position="379"/>
    </location>
</feature>
<evidence type="ECO:0000313" key="9">
    <source>
        <dbReference type="EMBL" id="SHD75813.1"/>
    </source>
</evidence>
<evidence type="ECO:0000256" key="2">
    <source>
        <dbReference type="ARBA" id="ARBA00022448"/>
    </source>
</evidence>
<protein>
    <submittedName>
        <fullName evidence="9">Putative Major facilitator superfamily MFS_1</fullName>
    </submittedName>
</protein>
<evidence type="ECO:0000256" key="7">
    <source>
        <dbReference type="SAM" id="Phobius"/>
    </source>
</evidence>
<evidence type="ECO:0000256" key="6">
    <source>
        <dbReference type="ARBA" id="ARBA00023136"/>
    </source>
</evidence>
<feature type="transmembrane region" description="Helical" evidence="7">
    <location>
        <begin position="354"/>
        <end position="372"/>
    </location>
</feature>
<dbReference type="PROSITE" id="PS50850">
    <property type="entry name" value="MFS"/>
    <property type="match status" value="1"/>
</dbReference>
<proteinExistence type="predicted"/>
<dbReference type="RefSeq" id="WP_005582363.1">
    <property type="nucleotide sequence ID" value="NZ_LT669839.1"/>
</dbReference>
<dbReference type="AlphaFoldDB" id="M1YQI3"/>
<organism evidence="9 10">
    <name type="scientific">[Clostridium] ultunense Esp</name>
    <dbReference type="NCBI Taxonomy" id="1288971"/>
    <lineage>
        <taxon>Bacteria</taxon>
        <taxon>Bacillati</taxon>
        <taxon>Bacillota</taxon>
        <taxon>Tissierellia</taxon>
        <taxon>Tissierellales</taxon>
        <taxon>Tepidimicrobiaceae</taxon>
        <taxon>Schnuerera</taxon>
    </lineage>
</organism>
<dbReference type="Proteomes" id="UP000245423">
    <property type="component" value="Chromosome 1"/>
</dbReference>
<keyword evidence="6 7" id="KW-0472">Membrane</keyword>
<dbReference type="InterPro" id="IPR050171">
    <property type="entry name" value="MFS_Transporters"/>
</dbReference>
<feature type="transmembrane region" description="Helical" evidence="7">
    <location>
        <begin position="68"/>
        <end position="86"/>
    </location>
</feature>
<dbReference type="InterPro" id="IPR011701">
    <property type="entry name" value="MFS"/>
</dbReference>
<feature type="transmembrane region" description="Helical" evidence="7">
    <location>
        <begin position="234"/>
        <end position="253"/>
    </location>
</feature>
<dbReference type="HOGENOM" id="CLU_699636_0_0_9"/>
<evidence type="ECO:0000313" key="10">
    <source>
        <dbReference type="Proteomes" id="UP000245423"/>
    </source>
</evidence>
<keyword evidence="3" id="KW-1003">Cell membrane</keyword>
<name>M1YQI3_9FIRM</name>
<evidence type="ECO:0000256" key="5">
    <source>
        <dbReference type="ARBA" id="ARBA00022989"/>
    </source>
</evidence>
<evidence type="ECO:0000256" key="4">
    <source>
        <dbReference type="ARBA" id="ARBA00022692"/>
    </source>
</evidence>
<gene>
    <name evidence="9" type="ORF">CUESP1_0424</name>
</gene>
<dbReference type="Gene3D" id="1.20.1250.20">
    <property type="entry name" value="MFS general substrate transporter like domains"/>
    <property type="match status" value="1"/>
</dbReference>
<dbReference type="PANTHER" id="PTHR23517">
    <property type="entry name" value="RESISTANCE PROTEIN MDTM, PUTATIVE-RELATED-RELATED"/>
    <property type="match status" value="1"/>
</dbReference>
<dbReference type="InterPro" id="IPR036259">
    <property type="entry name" value="MFS_trans_sf"/>
</dbReference>
<feature type="transmembrane region" description="Helical" evidence="7">
    <location>
        <begin position="138"/>
        <end position="155"/>
    </location>
</feature>
<keyword evidence="2" id="KW-0813">Transport</keyword>
<feature type="transmembrane region" description="Helical" evidence="7">
    <location>
        <begin position="12"/>
        <end position="29"/>
    </location>
</feature>
<accession>M1YQI3</accession>
<dbReference type="SUPFAM" id="SSF103473">
    <property type="entry name" value="MFS general substrate transporter"/>
    <property type="match status" value="1"/>
</dbReference>
<evidence type="ECO:0000259" key="8">
    <source>
        <dbReference type="PROSITE" id="PS50850"/>
    </source>
</evidence>
<dbReference type="CDD" id="cd17325">
    <property type="entry name" value="MFS_MdtG_SLC18_like"/>
    <property type="match status" value="1"/>
</dbReference>
<feature type="transmembrane region" description="Helical" evidence="7">
    <location>
        <begin position="200"/>
        <end position="222"/>
    </location>
</feature>
<evidence type="ECO:0000256" key="3">
    <source>
        <dbReference type="ARBA" id="ARBA00022475"/>
    </source>
</evidence>
<dbReference type="GO" id="GO:0005886">
    <property type="term" value="C:plasma membrane"/>
    <property type="evidence" value="ECO:0007669"/>
    <property type="project" value="UniProtKB-SubCell"/>
</dbReference>
<keyword evidence="4 7" id="KW-0812">Transmembrane</keyword>
<feature type="transmembrane region" description="Helical" evidence="7">
    <location>
        <begin position="161"/>
        <end position="179"/>
    </location>
</feature>